<keyword evidence="2 6" id="KW-0349">Heme</keyword>
<keyword evidence="1" id="KW-0813">Transport</keyword>
<dbReference type="GO" id="GO:0020037">
    <property type="term" value="F:heme binding"/>
    <property type="evidence" value="ECO:0007669"/>
    <property type="project" value="InterPro"/>
</dbReference>
<keyword evidence="5 6" id="KW-0408">Iron</keyword>
<dbReference type="EMBL" id="QKZL01000002">
    <property type="protein sequence ID" value="PZX18805.1"/>
    <property type="molecule type" value="Genomic_DNA"/>
</dbReference>
<evidence type="ECO:0000256" key="6">
    <source>
        <dbReference type="PROSITE-ProRule" id="PRU00433"/>
    </source>
</evidence>
<feature type="domain" description="Cytochrome c" evidence="7">
    <location>
        <begin position="246"/>
        <end position="348"/>
    </location>
</feature>
<feature type="domain" description="Cytochrome c" evidence="7">
    <location>
        <begin position="73"/>
        <end position="158"/>
    </location>
</feature>
<evidence type="ECO:0000256" key="3">
    <source>
        <dbReference type="ARBA" id="ARBA00022723"/>
    </source>
</evidence>
<dbReference type="InterPro" id="IPR036909">
    <property type="entry name" value="Cyt_c-like_dom_sf"/>
</dbReference>
<keyword evidence="9" id="KW-1185">Reference proteome</keyword>
<keyword evidence="3 6" id="KW-0479">Metal-binding</keyword>
<reference evidence="8 9" key="1">
    <citation type="submission" date="2018-06" db="EMBL/GenBank/DDBJ databases">
        <title>Genomic Encyclopedia of Archaeal and Bacterial Type Strains, Phase II (KMG-II): from individual species to whole genera.</title>
        <authorList>
            <person name="Goeker M."/>
        </authorList>
    </citation>
    <scope>NUCLEOTIDE SEQUENCE [LARGE SCALE GENOMIC DNA]</scope>
    <source>
        <strain evidence="8 9">DSM 22009</strain>
    </source>
</reference>
<dbReference type="PANTHER" id="PTHR33751:SF9">
    <property type="entry name" value="CYTOCHROME C4"/>
    <property type="match status" value="1"/>
</dbReference>
<dbReference type="InterPro" id="IPR009056">
    <property type="entry name" value="Cyt_c-like_dom"/>
</dbReference>
<proteinExistence type="predicted"/>
<accession>A0A2W7NEF2</accession>
<organism evidence="8 9">
    <name type="scientific">Palleronia aestuarii</name>
    <dbReference type="NCBI Taxonomy" id="568105"/>
    <lineage>
        <taxon>Bacteria</taxon>
        <taxon>Pseudomonadati</taxon>
        <taxon>Pseudomonadota</taxon>
        <taxon>Alphaproteobacteria</taxon>
        <taxon>Rhodobacterales</taxon>
        <taxon>Roseobacteraceae</taxon>
        <taxon>Palleronia</taxon>
    </lineage>
</organism>
<comment type="caution">
    <text evidence="8">The sequence shown here is derived from an EMBL/GenBank/DDBJ whole genome shotgun (WGS) entry which is preliminary data.</text>
</comment>
<evidence type="ECO:0000313" key="8">
    <source>
        <dbReference type="EMBL" id="PZX18805.1"/>
    </source>
</evidence>
<sequence length="358" mass="38118">MKIDPRSVAATLAALAVLGLIGAAAVVFLGLFNVSAKKGHLPGVSWVLHTTFRNSVDLRAPPVSEAPNLSDPDLIGLGAKHFNAACRVCHSAPGHGRTATMLSMLPQPPHITDAVGHWTAPELHWIVHEGVKMSGMPAWPAEREDDVWAVVAFLEEVGSMAPERYDELTGGIGADPETFEYCASCHGANGVSGNQQIPRLDILSEEYMTRSLASYRESDRDSGIMQHASSEVAPEKLSEFARRFAEARPEGEAALTDRIESAGAQLATMGSGSDVPACVACHGPWSEPLSEAFPSLSGQYAPYLAAQLRLWRAGRRGGGEVAELMYQAARDLDDAEIDALAAYYAALAPAKLNPPDAP</sequence>
<dbReference type="PROSITE" id="PS51007">
    <property type="entry name" value="CYTC"/>
    <property type="match status" value="3"/>
</dbReference>
<gene>
    <name evidence="8" type="ORF">LX81_00498</name>
</gene>
<dbReference type="GO" id="GO:0046872">
    <property type="term" value="F:metal ion binding"/>
    <property type="evidence" value="ECO:0007669"/>
    <property type="project" value="UniProtKB-KW"/>
</dbReference>
<name>A0A2W7NEF2_9RHOB</name>
<dbReference type="Pfam" id="PF13442">
    <property type="entry name" value="Cytochrome_CBB3"/>
    <property type="match status" value="1"/>
</dbReference>
<dbReference type="SUPFAM" id="SSF46626">
    <property type="entry name" value="Cytochrome c"/>
    <property type="match status" value="3"/>
</dbReference>
<dbReference type="Proteomes" id="UP000248916">
    <property type="component" value="Unassembled WGS sequence"/>
</dbReference>
<dbReference type="PANTHER" id="PTHR33751">
    <property type="entry name" value="CBB3-TYPE CYTOCHROME C OXIDASE SUBUNIT FIXP"/>
    <property type="match status" value="1"/>
</dbReference>
<dbReference type="OrthoDB" id="9773456at2"/>
<evidence type="ECO:0000256" key="1">
    <source>
        <dbReference type="ARBA" id="ARBA00022448"/>
    </source>
</evidence>
<evidence type="ECO:0000256" key="4">
    <source>
        <dbReference type="ARBA" id="ARBA00022982"/>
    </source>
</evidence>
<protein>
    <submittedName>
        <fullName evidence="8">Cytochrome c553</fullName>
    </submittedName>
</protein>
<keyword evidence="4" id="KW-0249">Electron transport</keyword>
<dbReference type="Gene3D" id="1.10.760.10">
    <property type="entry name" value="Cytochrome c-like domain"/>
    <property type="match status" value="3"/>
</dbReference>
<evidence type="ECO:0000259" key="7">
    <source>
        <dbReference type="PROSITE" id="PS51007"/>
    </source>
</evidence>
<dbReference type="InterPro" id="IPR050597">
    <property type="entry name" value="Cytochrome_c_Oxidase_Subunit"/>
</dbReference>
<evidence type="ECO:0000256" key="2">
    <source>
        <dbReference type="ARBA" id="ARBA00022617"/>
    </source>
</evidence>
<dbReference type="RefSeq" id="WP_111535705.1">
    <property type="nucleotide sequence ID" value="NZ_QKZL01000002.1"/>
</dbReference>
<evidence type="ECO:0000313" key="9">
    <source>
        <dbReference type="Proteomes" id="UP000248916"/>
    </source>
</evidence>
<evidence type="ECO:0000256" key="5">
    <source>
        <dbReference type="ARBA" id="ARBA00023004"/>
    </source>
</evidence>
<dbReference type="Pfam" id="PF00034">
    <property type="entry name" value="Cytochrom_C"/>
    <property type="match status" value="1"/>
</dbReference>
<dbReference type="AlphaFoldDB" id="A0A2W7NEF2"/>
<dbReference type="GO" id="GO:0009055">
    <property type="term" value="F:electron transfer activity"/>
    <property type="evidence" value="ECO:0007669"/>
    <property type="project" value="InterPro"/>
</dbReference>
<feature type="domain" description="Cytochrome c" evidence="7">
    <location>
        <begin position="170"/>
        <end position="248"/>
    </location>
</feature>